<dbReference type="AlphaFoldDB" id="A0A3M7TAH8"/>
<evidence type="ECO:0000313" key="1">
    <source>
        <dbReference type="EMBL" id="RNA45092.1"/>
    </source>
</evidence>
<evidence type="ECO:0000313" key="2">
    <source>
        <dbReference type="Proteomes" id="UP000276133"/>
    </source>
</evidence>
<sequence length="154" mass="17570">MLDCSDRCVNERLGVSGRTGAVQSGRPWSAQSHQLVFSLVAYQKLNNLCRTFTPVLFEIVLSQRTASFQKFIRTRHRQQHHFNLPSVVNITRIKHTGVPAHRQRVLIHQRIALFQGAHIVVQRVNRQLGQLESVAALGLFELLGLSFCVFEWVT</sequence>
<gene>
    <name evidence="1" type="ORF">BpHYR1_008706</name>
</gene>
<reference evidence="1 2" key="1">
    <citation type="journal article" date="2018" name="Sci. Rep.">
        <title>Genomic signatures of local adaptation to the degree of environmental predictability in rotifers.</title>
        <authorList>
            <person name="Franch-Gras L."/>
            <person name="Hahn C."/>
            <person name="Garcia-Roger E.M."/>
            <person name="Carmona M.J."/>
            <person name="Serra M."/>
            <person name="Gomez A."/>
        </authorList>
    </citation>
    <scope>NUCLEOTIDE SEQUENCE [LARGE SCALE GENOMIC DNA]</scope>
    <source>
        <strain evidence="1">HYR1</strain>
    </source>
</reference>
<protein>
    <submittedName>
        <fullName evidence="1">Uncharacterized protein</fullName>
    </submittedName>
</protein>
<keyword evidence="2" id="KW-1185">Reference proteome</keyword>
<dbReference type="EMBL" id="REGN01000030">
    <property type="protein sequence ID" value="RNA45092.1"/>
    <property type="molecule type" value="Genomic_DNA"/>
</dbReference>
<dbReference type="Proteomes" id="UP000276133">
    <property type="component" value="Unassembled WGS sequence"/>
</dbReference>
<organism evidence="1 2">
    <name type="scientific">Brachionus plicatilis</name>
    <name type="common">Marine rotifer</name>
    <name type="synonym">Brachionus muelleri</name>
    <dbReference type="NCBI Taxonomy" id="10195"/>
    <lineage>
        <taxon>Eukaryota</taxon>
        <taxon>Metazoa</taxon>
        <taxon>Spiralia</taxon>
        <taxon>Gnathifera</taxon>
        <taxon>Rotifera</taxon>
        <taxon>Eurotatoria</taxon>
        <taxon>Monogononta</taxon>
        <taxon>Pseudotrocha</taxon>
        <taxon>Ploima</taxon>
        <taxon>Brachionidae</taxon>
        <taxon>Brachionus</taxon>
    </lineage>
</organism>
<comment type="caution">
    <text evidence="1">The sequence shown here is derived from an EMBL/GenBank/DDBJ whole genome shotgun (WGS) entry which is preliminary data.</text>
</comment>
<accession>A0A3M7TAH8</accession>
<proteinExistence type="predicted"/>
<name>A0A3M7TAH8_BRAPC</name>